<dbReference type="EMBL" id="LT985188">
    <property type="protein sequence ID" value="SPD87454.1"/>
    <property type="molecule type" value="Genomic_DNA"/>
</dbReference>
<dbReference type="GO" id="GO:0046464">
    <property type="term" value="P:acylglycerol catabolic process"/>
    <property type="evidence" value="ECO:0007669"/>
    <property type="project" value="TreeGrafter"/>
</dbReference>
<evidence type="ECO:0000256" key="3">
    <source>
        <dbReference type="PIRSR" id="PIRSR017388-3"/>
    </source>
</evidence>
<feature type="domain" description="AB hydrolase-1" evidence="4">
    <location>
        <begin position="20"/>
        <end position="233"/>
    </location>
</feature>
<dbReference type="Gene3D" id="3.40.50.1820">
    <property type="entry name" value="alpha/beta hydrolase"/>
    <property type="match status" value="1"/>
</dbReference>
<evidence type="ECO:0000259" key="4">
    <source>
        <dbReference type="Pfam" id="PF12697"/>
    </source>
</evidence>
<organism evidence="5 6">
    <name type="scientific">Micropruina glycogenica</name>
    <dbReference type="NCBI Taxonomy" id="75385"/>
    <lineage>
        <taxon>Bacteria</taxon>
        <taxon>Bacillati</taxon>
        <taxon>Actinomycetota</taxon>
        <taxon>Actinomycetes</taxon>
        <taxon>Propionibacteriales</taxon>
        <taxon>Nocardioidaceae</taxon>
        <taxon>Micropruina</taxon>
    </lineage>
</organism>
<dbReference type="SUPFAM" id="SSF53474">
    <property type="entry name" value="alpha/beta-Hydrolases"/>
    <property type="match status" value="1"/>
</dbReference>
<dbReference type="PANTHER" id="PTHR43798">
    <property type="entry name" value="MONOACYLGLYCEROL LIPASE"/>
    <property type="match status" value="1"/>
</dbReference>
<proteinExistence type="predicted"/>
<feature type="active site" description="Charge relay system" evidence="1">
    <location>
        <position position="194"/>
    </location>
</feature>
<evidence type="ECO:0000256" key="1">
    <source>
        <dbReference type="PIRSR" id="PIRSR017388-1"/>
    </source>
</evidence>
<dbReference type="Proteomes" id="UP000238164">
    <property type="component" value="Chromosome 1"/>
</dbReference>
<keyword evidence="5" id="KW-0378">Hydrolase</keyword>
<dbReference type="GO" id="GO:0047372">
    <property type="term" value="F:monoacylglycerol lipase activity"/>
    <property type="evidence" value="ECO:0007669"/>
    <property type="project" value="UniProtKB-EC"/>
</dbReference>
<gene>
    <name evidence="5" type="ORF">MPLG2_2424</name>
</gene>
<dbReference type="PANTHER" id="PTHR43798:SF33">
    <property type="entry name" value="HYDROLASE, PUTATIVE (AFU_ORTHOLOGUE AFUA_2G14860)-RELATED"/>
    <property type="match status" value="1"/>
</dbReference>
<dbReference type="PIRSF" id="PIRSF017388">
    <property type="entry name" value="Esterase_lipase"/>
    <property type="match status" value="1"/>
</dbReference>
<keyword evidence="6" id="KW-1185">Reference proteome</keyword>
<dbReference type="OrthoDB" id="9786110at2"/>
<feature type="binding site" evidence="2">
    <location>
        <position position="95"/>
    </location>
    <ligand>
        <name>substrate</name>
    </ligand>
</feature>
<feature type="active site" description="Nucleophile" evidence="1">
    <location>
        <position position="94"/>
    </location>
</feature>
<feature type="binding site" evidence="2">
    <location>
        <position position="26"/>
    </location>
    <ligand>
        <name>substrate</name>
    </ligand>
</feature>
<evidence type="ECO:0000313" key="5">
    <source>
        <dbReference type="EMBL" id="SPD87454.1"/>
    </source>
</evidence>
<reference evidence="5 6" key="1">
    <citation type="submission" date="2018-02" db="EMBL/GenBank/DDBJ databases">
        <authorList>
            <person name="Cohen D.B."/>
            <person name="Kent A.D."/>
        </authorList>
    </citation>
    <scope>NUCLEOTIDE SEQUENCE [LARGE SCALE GENOMIC DNA]</scope>
    <source>
        <strain evidence="5">1</strain>
    </source>
</reference>
<dbReference type="KEGG" id="mgg:MPLG2_2424"/>
<evidence type="ECO:0000313" key="6">
    <source>
        <dbReference type="Proteomes" id="UP000238164"/>
    </source>
</evidence>
<feature type="active site" description="Charge relay system" evidence="1">
    <location>
        <position position="224"/>
    </location>
</feature>
<dbReference type="GO" id="GO:0016020">
    <property type="term" value="C:membrane"/>
    <property type="evidence" value="ECO:0007669"/>
    <property type="project" value="TreeGrafter"/>
</dbReference>
<dbReference type="PRINTS" id="PR00111">
    <property type="entry name" value="ABHYDROLASE"/>
</dbReference>
<dbReference type="RefSeq" id="WP_105186182.1">
    <property type="nucleotide sequence ID" value="NZ_BAAAGO010000021.1"/>
</dbReference>
<dbReference type="EC" id="3.1.1.23" evidence="5"/>
<name>A0A2N9JH95_9ACTN</name>
<evidence type="ECO:0000256" key="2">
    <source>
        <dbReference type="PIRSR" id="PIRSR017388-2"/>
    </source>
</evidence>
<dbReference type="Pfam" id="PF12697">
    <property type="entry name" value="Abhydrolase_6"/>
    <property type="match status" value="1"/>
</dbReference>
<dbReference type="AlphaFoldDB" id="A0A2N9JH95"/>
<feature type="site" description="Important for substrate specificity" evidence="3">
    <location>
        <position position="143"/>
    </location>
</feature>
<dbReference type="InterPro" id="IPR012354">
    <property type="entry name" value="Esterase_lipase"/>
</dbReference>
<protein>
    <submittedName>
        <fullName evidence="5">Thermostable monoacylglycerol lipase</fullName>
        <ecNumber evidence="5">3.1.1.23</ecNumber>
    </submittedName>
</protein>
<sequence>MQVHEFAEPMLPSGSGEVGVLFLHGFTATPWTVHEWAERTAAAGYRVSAPRLPGHGTSWRELEITDGRDWYAAAERAFLDLRALCSSVFVAGVSMGGALALRLAEHHADQVRGLILVNPALQGNPKLSLVPLAKHLVRTTDSIGSSINKPDVTEHAYPRTPLRAVHAMMRLWGEVRARLDLVYCPVLLFRSATDRVVPGASAEIVIKQVSSDEVTEVVLRDSAHVAPLDHDAETIITGTLDFIARHGAP</sequence>
<dbReference type="InterPro" id="IPR029058">
    <property type="entry name" value="AB_hydrolase_fold"/>
</dbReference>
<dbReference type="InterPro" id="IPR050266">
    <property type="entry name" value="AB_hydrolase_sf"/>
</dbReference>
<dbReference type="InterPro" id="IPR000073">
    <property type="entry name" value="AB_hydrolase_1"/>
</dbReference>
<accession>A0A2N9JH95</accession>